<accession>A0ABQ5F4P3</accession>
<dbReference type="Pfam" id="PF04438">
    <property type="entry name" value="zf-HIT"/>
    <property type="match status" value="1"/>
</dbReference>
<dbReference type="InterPro" id="IPR011990">
    <property type="entry name" value="TPR-like_helical_dom_sf"/>
</dbReference>
<dbReference type="Proteomes" id="UP001151760">
    <property type="component" value="Unassembled WGS sequence"/>
</dbReference>
<feature type="repeat" description="TPR" evidence="1">
    <location>
        <begin position="1135"/>
        <end position="1168"/>
    </location>
</feature>
<dbReference type="InterPro" id="IPR019734">
    <property type="entry name" value="TPR_rpt"/>
</dbReference>
<dbReference type="Pfam" id="PF04096">
    <property type="entry name" value="Nucleoporin2"/>
    <property type="match status" value="1"/>
</dbReference>
<dbReference type="SUPFAM" id="SSF48452">
    <property type="entry name" value="TPR-like"/>
    <property type="match status" value="1"/>
</dbReference>
<dbReference type="SMART" id="SM01406">
    <property type="entry name" value="PAPA-1"/>
    <property type="match status" value="1"/>
</dbReference>
<evidence type="ECO:0000259" key="3">
    <source>
        <dbReference type="PROSITE" id="PS51434"/>
    </source>
</evidence>
<feature type="region of interest" description="Disordered" evidence="2">
    <location>
        <begin position="326"/>
        <end position="348"/>
    </location>
</feature>
<feature type="region of interest" description="Disordered" evidence="2">
    <location>
        <begin position="408"/>
        <end position="483"/>
    </location>
</feature>
<dbReference type="InterPro" id="IPR025986">
    <property type="entry name" value="RPAP3-like_C"/>
</dbReference>
<name>A0ABQ5F4P3_9ASTR</name>
<feature type="domain" description="Peptidase S59" evidence="3">
    <location>
        <begin position="880"/>
        <end position="1022"/>
    </location>
</feature>
<reference evidence="4" key="2">
    <citation type="submission" date="2022-01" db="EMBL/GenBank/DDBJ databases">
        <authorList>
            <person name="Yamashiro T."/>
            <person name="Shiraishi A."/>
            <person name="Satake H."/>
            <person name="Nakayama K."/>
        </authorList>
    </citation>
    <scope>NUCLEOTIDE SEQUENCE</scope>
</reference>
<dbReference type="SUPFAM" id="SSF82215">
    <property type="entry name" value="C-terminal autoproteolytic domain of nucleoporin nup98"/>
    <property type="match status" value="1"/>
</dbReference>
<protein>
    <submittedName>
        <fullName evidence="4">RNA polymerase II-associated protein 3 isoform X1</fullName>
    </submittedName>
</protein>
<evidence type="ECO:0000256" key="1">
    <source>
        <dbReference type="PROSITE-ProRule" id="PRU00339"/>
    </source>
</evidence>
<dbReference type="Gene3D" id="1.25.40.10">
    <property type="entry name" value="Tetratricopeptide repeat domain"/>
    <property type="match status" value="1"/>
</dbReference>
<gene>
    <name evidence="4" type="ORF">Tco_0993107</name>
</gene>
<dbReference type="PANTHER" id="PTHR47329:SF1">
    <property type="entry name" value="OS05G0129900 PROTEIN"/>
    <property type="match status" value="1"/>
</dbReference>
<sequence>FIFFDSLQAEAIRKILGQDSSRKKRENKMKQRQEELAQERNLNAATLTSNTVRWVIRPTGTVVTFSEDIGLPNILESRPCSHVSLFNAPFSLVKERNLNAATLTANTVRWVIRPTGTVVTFSEDIGLPNILESRPCSYPPPREKCAGPSCSNPFKYRDSRSKRPLCSLQCYKAIQGMPGAFSIGTSDCAMAMHYDYRLLDVSLKGGSKVEVLSRLEAEGRLTVAKRSHVSRRREKAEVSEKSTQTSSGLFGVIGQGNNNGVASAPTSLFGVPTGGSGTSTFTFGQPSSLTPTAFGTPFTTGFSLTSSSLSSTPTLFGTPFTGFNQTSSSSSTPTPFGTPSFTGFSQTSSSLSTTPTLFGTPSYTGFNQTTSSSSTPTLFGTPSFTGFSQTSSSLSSTPTLFGTPSFSPFNQTSSSSSSTPTLFGTPSFSPFNPSGTSPAFSSTRTPFGPSSTTGTPSPSYAPTTVDDELLPISGGNQATRSKSDTVKLISISAMPAYDTRSHEELRWDNYMTTKTTAPFNPFAINSSAVKSSSSIFPPCSSSPANNISTTSWPSTTTSPTWNYPAPIAFTSSNTSLTTTPSNSSNPFAINLSVKSTSSGFPPGSSLPVTTSWPSPGTTFPLLTSQPLYVSPSTNTTLTIDPSNSFNPFAPKTSLTSPASTFPFTPLSYTPFQIPSTSLPTQPSFSSFPSPTYPSKAAWPTSVDGPFPMVPAATNSVTVSPVSCELTPTHNQLSLSQITSTSAAASPFGILPPSPQLYALLQVKDKPAPVRYPLLTTRHFSRGGKLPIRKYDPKLSGPKIPYYSVTSEMPDTFFVPRENPRALIITREKSQSRENMHEEKLSGSMYEKERDTISADTGLEDPTSYLDLFATIVDVPSKLQQPDYYTEPQISELEAKERAEPGYCRRVKDFVVGRHGYGSIKFFGETDVRKLDLETLIQFNNREVIVYMDESKKPPVGEGLNIPAEVTLLNIKCINKKTGMQCVDGSKIDRYTAMLKKKAATQGAEFLSYEPVEGEWKFKDFEGFLNNLQDWEHSLKDKDKKPKSQSVSEKMGLPSKLKYADNNSSELGVNGSLRATKQSGAENLQKIGVVGVERRNMDKSMFVHSSVSREEDYLKKYDAASHLSSGFISNDSSIDANSEKELGNEFFKKRKYKEAVDCYSRSLALSPTAVAYANRAMAYLKLKRHEAEDDCTEALNLDDRYIKAYSRRSTARKELGKLKDSKEDADFALRLEPQNQEIKKQYAEAKSLYDKLVATSQTNRKDDKKNVKEVVQQLAARAASLATAEAAKKINSTPTSCFSATDPVALPQIFKNALSAPLLIDIVSDETDLAIKYLENMAKVARFNMIIMYLQRIWDEVFCNKEVAPDYAETLQQLRPRYCSK</sequence>
<feature type="region of interest" description="Disordered" evidence="2">
    <location>
        <begin position="828"/>
        <end position="847"/>
    </location>
</feature>
<dbReference type="SMART" id="SM00028">
    <property type="entry name" value="TPR"/>
    <property type="match status" value="3"/>
</dbReference>
<evidence type="ECO:0000313" key="4">
    <source>
        <dbReference type="EMBL" id="GJT58053.1"/>
    </source>
</evidence>
<dbReference type="EMBL" id="BQNB010016984">
    <property type="protein sequence ID" value="GJT58053.1"/>
    <property type="molecule type" value="Genomic_DNA"/>
</dbReference>
<dbReference type="Pfam" id="PF13877">
    <property type="entry name" value="RPAP3_C"/>
    <property type="match status" value="1"/>
</dbReference>
<dbReference type="Pfam" id="PF04795">
    <property type="entry name" value="PAPA-1"/>
    <property type="match status" value="1"/>
</dbReference>
<feature type="non-terminal residue" evidence="4">
    <location>
        <position position="1"/>
    </location>
</feature>
<organism evidence="4 5">
    <name type="scientific">Tanacetum coccineum</name>
    <dbReference type="NCBI Taxonomy" id="301880"/>
    <lineage>
        <taxon>Eukaryota</taxon>
        <taxon>Viridiplantae</taxon>
        <taxon>Streptophyta</taxon>
        <taxon>Embryophyta</taxon>
        <taxon>Tracheophyta</taxon>
        <taxon>Spermatophyta</taxon>
        <taxon>Magnoliopsida</taxon>
        <taxon>eudicotyledons</taxon>
        <taxon>Gunneridae</taxon>
        <taxon>Pentapetalae</taxon>
        <taxon>asterids</taxon>
        <taxon>campanulids</taxon>
        <taxon>Asterales</taxon>
        <taxon>Asteraceae</taxon>
        <taxon>Asteroideae</taxon>
        <taxon>Anthemideae</taxon>
        <taxon>Anthemidinae</taxon>
        <taxon>Tanacetum</taxon>
    </lineage>
</organism>
<dbReference type="InterPro" id="IPR007230">
    <property type="entry name" value="Nup98_auto-Pept-S59_dom"/>
</dbReference>
<dbReference type="InterPro" id="IPR006880">
    <property type="entry name" value="INO80B_C"/>
</dbReference>
<dbReference type="CDD" id="cd23021">
    <property type="entry name" value="zf-HIT_IN80B"/>
    <property type="match status" value="1"/>
</dbReference>
<feature type="region of interest" description="Disordered" evidence="2">
    <location>
        <begin position="1034"/>
        <end position="1073"/>
    </location>
</feature>
<dbReference type="Gene3D" id="3.30.1610.10">
    <property type="entry name" value="Peptidase S59, nucleoporin"/>
    <property type="match status" value="1"/>
</dbReference>
<keyword evidence="5" id="KW-1185">Reference proteome</keyword>
<reference evidence="4" key="1">
    <citation type="journal article" date="2022" name="Int. J. Mol. Sci.">
        <title>Draft Genome of Tanacetum Coccineum: Genomic Comparison of Closely Related Tanacetum-Family Plants.</title>
        <authorList>
            <person name="Yamashiro T."/>
            <person name="Shiraishi A."/>
            <person name="Nakayama K."/>
            <person name="Satake H."/>
        </authorList>
    </citation>
    <scope>NUCLEOTIDE SEQUENCE</scope>
</reference>
<evidence type="ECO:0000313" key="5">
    <source>
        <dbReference type="Proteomes" id="UP001151760"/>
    </source>
</evidence>
<keyword evidence="1" id="KW-0802">TPR repeat</keyword>
<proteinExistence type="predicted"/>
<dbReference type="PROSITE" id="PS50005">
    <property type="entry name" value="TPR"/>
    <property type="match status" value="1"/>
</dbReference>
<comment type="caution">
    <text evidence="4">The sequence shown here is derived from an EMBL/GenBank/DDBJ whole genome shotgun (WGS) entry which is preliminary data.</text>
</comment>
<dbReference type="PANTHER" id="PTHR47329">
    <property type="entry name" value="OS05G0129900 PROTEIN"/>
    <property type="match status" value="1"/>
</dbReference>
<dbReference type="PROSITE" id="PS51434">
    <property type="entry name" value="NUP_C"/>
    <property type="match status" value="1"/>
</dbReference>
<dbReference type="Gene3D" id="1.10.10.2360">
    <property type="match status" value="1"/>
</dbReference>
<dbReference type="InterPro" id="IPR036903">
    <property type="entry name" value="Nup98_auto-Pept-S59_dom_sf"/>
</dbReference>
<dbReference type="InterPro" id="IPR007529">
    <property type="entry name" value="Znf_HIT"/>
</dbReference>
<feature type="compositionally biased region" description="Low complexity" evidence="2">
    <location>
        <begin position="408"/>
        <end position="431"/>
    </location>
</feature>
<feature type="compositionally biased region" description="Polar residues" evidence="2">
    <location>
        <begin position="1060"/>
        <end position="1073"/>
    </location>
</feature>
<evidence type="ECO:0000256" key="2">
    <source>
        <dbReference type="SAM" id="MobiDB-lite"/>
    </source>
</evidence>
<feature type="compositionally biased region" description="Low complexity" evidence="2">
    <location>
        <begin position="441"/>
        <end position="464"/>
    </location>
</feature>